<dbReference type="EMBL" id="JJQJ01000170">
    <property type="protein sequence ID" value="KKH45997.1"/>
    <property type="molecule type" value="Genomic_DNA"/>
</dbReference>
<evidence type="ECO:0000313" key="24">
    <source>
        <dbReference type="Proteomes" id="UP000033885"/>
    </source>
</evidence>
<dbReference type="Proteomes" id="UP000034925">
    <property type="component" value="Unassembled WGS sequence"/>
</dbReference>
<dbReference type="EMBL" id="JJQV01000031">
    <property type="protein sequence ID" value="KKH85425.1"/>
    <property type="molecule type" value="Genomic_DNA"/>
</dbReference>
<evidence type="ECO:0000313" key="7">
    <source>
        <dbReference type="EMBL" id="KKH38032.1"/>
    </source>
</evidence>
<dbReference type="Proteomes" id="UP000034547">
    <property type="component" value="Unassembled WGS sequence"/>
</dbReference>
<evidence type="ECO:0000313" key="6">
    <source>
        <dbReference type="EMBL" id="KKG07104.1"/>
    </source>
</evidence>
<evidence type="ECO:0000313" key="31">
    <source>
        <dbReference type="Proteomes" id="UP000034692"/>
    </source>
</evidence>
<dbReference type="EMBL" id="JJQZ01000126">
    <property type="protein sequence ID" value="KKH93744.1"/>
    <property type="molecule type" value="Genomic_DNA"/>
</dbReference>
<organism evidence="12 31">
    <name type="scientific">Methanosarcina mazei</name>
    <name type="common">Methanosarcina frisia</name>
    <dbReference type="NCBI Taxonomy" id="2209"/>
    <lineage>
        <taxon>Archaea</taxon>
        <taxon>Methanobacteriati</taxon>
        <taxon>Methanobacteriota</taxon>
        <taxon>Stenosarchaea group</taxon>
        <taxon>Methanomicrobia</taxon>
        <taxon>Methanosarcinales</taxon>
        <taxon>Methanosarcinaceae</taxon>
        <taxon>Methanosarcina</taxon>
    </lineage>
</organism>
<evidence type="ECO:0000313" key="11">
    <source>
        <dbReference type="EMBL" id="KKH61520.1"/>
    </source>
</evidence>
<dbReference type="Proteomes" id="UP000034142">
    <property type="component" value="Unassembled WGS sequence"/>
</dbReference>
<dbReference type="EMBL" id="JJQP01000285">
    <property type="protein sequence ID" value="KKH61520.1"/>
    <property type="molecule type" value="Genomic_DNA"/>
</dbReference>
<protein>
    <submittedName>
        <fullName evidence="12">ATP-dependent carboxylate-amine ligase</fullName>
    </submittedName>
</protein>
<evidence type="ECO:0000313" key="17">
    <source>
        <dbReference type="EMBL" id="KKH90751.1"/>
    </source>
</evidence>
<evidence type="ECO:0000256" key="1">
    <source>
        <dbReference type="ARBA" id="ARBA00022598"/>
    </source>
</evidence>
<evidence type="ECO:0000313" key="35">
    <source>
        <dbReference type="Proteomes" id="UP000034925"/>
    </source>
</evidence>
<evidence type="ECO:0000313" key="9">
    <source>
        <dbReference type="EMBL" id="KKH45997.1"/>
    </source>
</evidence>
<dbReference type="EMBL" id="JJRA01000118">
    <property type="protein sequence ID" value="KKI01729.1"/>
    <property type="molecule type" value="Genomic_DNA"/>
</dbReference>
<dbReference type="Pfam" id="PF21360">
    <property type="entry name" value="PylC-like_N"/>
    <property type="match status" value="1"/>
</dbReference>
<dbReference type="Proteomes" id="UP000033814">
    <property type="component" value="Unassembled WGS sequence"/>
</dbReference>
<dbReference type="EMBL" id="JJQM01000099">
    <property type="protein sequence ID" value="KKH54230.1"/>
    <property type="molecule type" value="Genomic_DNA"/>
</dbReference>
<evidence type="ECO:0000313" key="16">
    <source>
        <dbReference type="EMBL" id="KKH85425.1"/>
    </source>
</evidence>
<dbReference type="EMBL" id="JJQW01000016">
    <property type="protein sequence ID" value="KKH90751.1"/>
    <property type="molecule type" value="Genomic_DNA"/>
</dbReference>
<dbReference type="Proteomes" id="UP000034937">
    <property type="component" value="Unassembled WGS sequence"/>
</dbReference>
<dbReference type="InterPro" id="IPR052032">
    <property type="entry name" value="ATP-dep_AA_Ligase"/>
</dbReference>
<evidence type="ECO:0000313" key="15">
    <source>
        <dbReference type="EMBL" id="KKH77521.1"/>
    </source>
</evidence>
<dbReference type="SUPFAM" id="SSF56059">
    <property type="entry name" value="Glutathione synthetase ATP-binding domain-like"/>
    <property type="match status" value="1"/>
</dbReference>
<dbReference type="EMBL" id="JJQG01000091">
    <property type="protein sequence ID" value="KKH38392.1"/>
    <property type="molecule type" value="Genomic_DNA"/>
</dbReference>
<accession>A0A0F8SLU8</accession>
<dbReference type="EMBL" id="JJQT01000238">
    <property type="protein sequence ID" value="KKH72624.1"/>
    <property type="molecule type" value="Genomic_DNA"/>
</dbReference>
<evidence type="ECO:0000313" key="30">
    <source>
        <dbReference type="Proteomes" id="UP000034668"/>
    </source>
</evidence>
<dbReference type="EMBL" id="JJQR01000139">
    <property type="protein sequence ID" value="KKH72166.1"/>
    <property type="molecule type" value="Genomic_DNA"/>
</dbReference>
<evidence type="ECO:0000313" key="12">
    <source>
        <dbReference type="EMBL" id="KKH67696.1"/>
    </source>
</evidence>
<dbReference type="Proteomes" id="UP000034668">
    <property type="component" value="Unassembled WGS sequence"/>
</dbReference>
<dbReference type="PATRIC" id="fig|2209.51.peg.617"/>
<dbReference type="EMBL" id="JJRB01000027">
    <property type="protein sequence ID" value="KKI05534.1"/>
    <property type="molecule type" value="Genomic_DNA"/>
</dbReference>
<evidence type="ECO:0000313" key="14">
    <source>
        <dbReference type="EMBL" id="KKH72624.1"/>
    </source>
</evidence>
<dbReference type="EMBL" id="JJQS01000026">
    <property type="protein sequence ID" value="KKH77521.1"/>
    <property type="molecule type" value="Genomic_DNA"/>
</dbReference>
<evidence type="ECO:0000313" key="32">
    <source>
        <dbReference type="Proteomes" id="UP000034758"/>
    </source>
</evidence>
<dbReference type="Proteomes" id="UP000034040">
    <property type="component" value="Unassembled WGS sequence"/>
</dbReference>
<sequence>MDDITVLVTGSGAPGIKGTLYSLKNNFDGRNVKTIGTDIKDNVSGKFLCDRFYQINKPSSPEYLEQLLSICKNENVDVLLPQNTSELLILSQSKKEFESIGTSVAVSDKESITVANDKYKIMELAKNIGVPTADFYLVNTFDKLLKYATKLGWPEKPVVIKPPLSNGMRGVRIIDEETDLKASLYSEKPTNLYLNMNFLEQILGFSFPDLLVMEYLPNDEYTVDILNSGTITAVPRRRDVIHSGISFESTVENNGLISKYSIILTEELKLEYAFGFQFKLDENNIPKLLESNPRVQGTMVLSTFAGANVIYGAVKSALNEDVPVFDVQAGTKILRYWGGIGIKDTEILGLL</sequence>
<evidence type="ECO:0000313" key="36">
    <source>
        <dbReference type="Proteomes" id="UP000034937"/>
    </source>
</evidence>
<evidence type="ECO:0000256" key="2">
    <source>
        <dbReference type="ARBA" id="ARBA00022741"/>
    </source>
</evidence>
<name>A0A0F8SLU8_METMZ</name>
<dbReference type="EMBL" id="JJQH01000134">
    <property type="protein sequence ID" value="KKH38032.1"/>
    <property type="molecule type" value="Genomic_DNA"/>
</dbReference>
<dbReference type="PANTHER" id="PTHR43585">
    <property type="entry name" value="FUMIPYRROLE BIOSYNTHESIS PROTEIN C"/>
    <property type="match status" value="1"/>
</dbReference>
<dbReference type="Pfam" id="PF15632">
    <property type="entry name" value="ATPgrasp_Ter"/>
    <property type="match status" value="1"/>
</dbReference>
<evidence type="ECO:0000313" key="8">
    <source>
        <dbReference type="EMBL" id="KKH38392.1"/>
    </source>
</evidence>
<dbReference type="Proteomes" id="UP000034872">
    <property type="component" value="Unassembled WGS sequence"/>
</dbReference>
<evidence type="ECO:0000313" key="10">
    <source>
        <dbReference type="EMBL" id="KKH54230.1"/>
    </source>
</evidence>
<dbReference type="GO" id="GO:0016874">
    <property type="term" value="F:ligase activity"/>
    <property type="evidence" value="ECO:0007669"/>
    <property type="project" value="UniProtKB-KW"/>
</dbReference>
<dbReference type="Gene3D" id="3.40.50.20">
    <property type="match status" value="1"/>
</dbReference>
<dbReference type="PROSITE" id="PS50975">
    <property type="entry name" value="ATP_GRASP"/>
    <property type="match status" value="1"/>
</dbReference>
<keyword evidence="1 12" id="KW-0436">Ligase</keyword>
<dbReference type="Gene3D" id="3.30.470.20">
    <property type="entry name" value="ATP-grasp fold, B domain"/>
    <property type="match status" value="1"/>
</dbReference>
<evidence type="ECO:0000313" key="26">
    <source>
        <dbReference type="Proteomes" id="UP000034040"/>
    </source>
</evidence>
<keyword evidence="3 4" id="KW-0067">ATP-binding</keyword>
<evidence type="ECO:0000313" key="34">
    <source>
        <dbReference type="Proteomes" id="UP000034872"/>
    </source>
</evidence>
<evidence type="ECO:0000313" key="28">
    <source>
        <dbReference type="Proteomes" id="UP000034232"/>
    </source>
</evidence>
<evidence type="ECO:0000313" key="13">
    <source>
        <dbReference type="EMBL" id="KKH72166.1"/>
    </source>
</evidence>
<dbReference type="Proteomes" id="UP000034021">
    <property type="component" value="Unassembled WGS sequence"/>
</dbReference>
<evidence type="ECO:0000313" key="18">
    <source>
        <dbReference type="EMBL" id="KKH92260.1"/>
    </source>
</evidence>
<evidence type="ECO:0000313" key="25">
    <source>
        <dbReference type="Proteomes" id="UP000034021"/>
    </source>
</evidence>
<dbReference type="EMBL" id="JJQX01000165">
    <property type="protein sequence ID" value="KKH92260.1"/>
    <property type="molecule type" value="Genomic_DNA"/>
</dbReference>
<evidence type="ECO:0000256" key="3">
    <source>
        <dbReference type="ARBA" id="ARBA00022840"/>
    </source>
</evidence>
<dbReference type="RefSeq" id="WP_048041598.1">
    <property type="nucleotide sequence ID" value="NZ_JBLVWA010000077.1"/>
</dbReference>
<proteinExistence type="predicted"/>
<reference evidence="22 23" key="1">
    <citation type="journal article" date="2015" name="ISME J.">
        <title>Genomic and phenotypic differentiation among Methanosarcina mazei populations from Columbia River sediment.</title>
        <authorList>
            <person name="Youngblut N.D."/>
            <person name="Wirth J.S."/>
            <person name="Henriksen J.R."/>
            <person name="Smith M."/>
            <person name="Simon H."/>
            <person name="Metcalf W.W."/>
            <person name="Whitaker R.J."/>
        </authorList>
    </citation>
    <scope>NUCLEOTIDE SEQUENCE [LARGE SCALE GENOMIC DNA]</scope>
    <source>
        <strain evidence="8 32">1.H.A.1A.1</strain>
        <strain evidence="7 25">1.H.A.1A.3</strain>
        <strain evidence="9 23">1.H.A.1A.6</strain>
        <strain evidence="10 28">1.H.A.2.3</strain>
        <strain evidence="12 31">1.H.A.2.7</strain>
        <strain evidence="11">1.H.A.2.8</strain>
        <strain evidence="13 35">1.H.M.1A.1</strain>
        <strain evidence="15 26">1.H.M.1A.2</strain>
        <strain evidence="14 33">1.H.M.1A.3</strain>
        <strain evidence="16 22">1.H.M.2.2</strain>
        <strain evidence="17 36">1.H.M.2.3</strain>
        <strain evidence="18 30">1.H.M.2.4</strain>
        <strain evidence="19 34">1.H.T.2.1</strain>
        <strain evidence="20 24">1.H.T.2.3</strain>
        <strain evidence="21 29">1.H.T.2.5</strain>
        <strain evidence="6 27">2.F.A.2.3</strain>
    </source>
</reference>
<evidence type="ECO:0000313" key="23">
    <source>
        <dbReference type="Proteomes" id="UP000033864"/>
    </source>
</evidence>
<evidence type="ECO:0000313" key="22">
    <source>
        <dbReference type="Proteomes" id="UP000033814"/>
    </source>
</evidence>
<keyword evidence="2 4" id="KW-0547">Nucleotide-binding</keyword>
<dbReference type="InterPro" id="IPR048764">
    <property type="entry name" value="PylC_N"/>
</dbReference>
<dbReference type="GO" id="GO:0046872">
    <property type="term" value="F:metal ion binding"/>
    <property type="evidence" value="ECO:0007669"/>
    <property type="project" value="InterPro"/>
</dbReference>
<dbReference type="EMBL" id="JJOR01000040">
    <property type="protein sequence ID" value="KKG07104.1"/>
    <property type="molecule type" value="Genomic_DNA"/>
</dbReference>
<dbReference type="Proteomes" id="UP000034842">
    <property type="component" value="Unassembled WGS sequence"/>
</dbReference>
<dbReference type="GO" id="GO:0005524">
    <property type="term" value="F:ATP binding"/>
    <property type="evidence" value="ECO:0007669"/>
    <property type="project" value="UniProtKB-UniRule"/>
</dbReference>
<feature type="domain" description="ATP-grasp" evidence="5">
    <location>
        <begin position="122"/>
        <end position="318"/>
    </location>
</feature>
<comment type="caution">
    <text evidence="12">The sequence shown here is derived from an EMBL/GenBank/DDBJ whole genome shotgun (WGS) entry which is preliminary data.</text>
</comment>
<dbReference type="PANTHER" id="PTHR43585:SF2">
    <property type="entry name" value="ATP-GRASP ENZYME FSQD"/>
    <property type="match status" value="1"/>
</dbReference>
<dbReference type="Proteomes" id="UP000033885">
    <property type="component" value="Unassembled WGS sequence"/>
</dbReference>
<evidence type="ECO:0000313" key="19">
    <source>
        <dbReference type="EMBL" id="KKH93744.1"/>
    </source>
</evidence>
<dbReference type="Proteomes" id="UP000034692">
    <property type="component" value="Unassembled WGS sequence"/>
</dbReference>
<evidence type="ECO:0000256" key="4">
    <source>
        <dbReference type="PROSITE-ProRule" id="PRU00409"/>
    </source>
</evidence>
<gene>
    <name evidence="6" type="ORF">DU31_12240</name>
    <name evidence="7" type="ORF">DU50_02810</name>
    <name evidence="8" type="ORF">DU54_04800</name>
    <name evidence="11" type="ORF">DU73_01515</name>
    <name evidence="12" type="ORF">DU75_02950</name>
    <name evidence="10" type="ORF">DU76_04275</name>
    <name evidence="15" type="ORF">DU77_05245</name>
    <name evidence="14" type="ORF">DU78_01795</name>
    <name evidence="18" type="ORF">DU79_05165</name>
    <name evidence="20" type="ORF">DU81_11430</name>
    <name evidence="16" type="ORF">DU82_04705</name>
    <name evidence="21" type="ORF">DU83_04765</name>
    <name evidence="19" type="ORF">DU84_04940</name>
    <name evidence="9" type="ORF">DU85_09305</name>
    <name evidence="13" type="ORF">DU86_04030</name>
    <name evidence="17" type="ORF">DU88_06070</name>
</gene>
<evidence type="ECO:0000313" key="20">
    <source>
        <dbReference type="EMBL" id="KKI01729.1"/>
    </source>
</evidence>
<evidence type="ECO:0000313" key="27">
    <source>
        <dbReference type="Proteomes" id="UP000034142"/>
    </source>
</evidence>
<dbReference type="InterPro" id="IPR011761">
    <property type="entry name" value="ATP-grasp"/>
</dbReference>
<evidence type="ECO:0000313" key="33">
    <source>
        <dbReference type="Proteomes" id="UP000034842"/>
    </source>
</evidence>
<dbReference type="Proteomes" id="UP000034758">
    <property type="component" value="Unassembled WGS sequence"/>
</dbReference>
<dbReference type="Gene3D" id="3.30.1490.20">
    <property type="entry name" value="ATP-grasp fold, A domain"/>
    <property type="match status" value="1"/>
</dbReference>
<dbReference type="Proteomes" id="UP000034232">
    <property type="component" value="Unassembled WGS sequence"/>
</dbReference>
<evidence type="ECO:0000313" key="29">
    <source>
        <dbReference type="Proteomes" id="UP000034547"/>
    </source>
</evidence>
<dbReference type="InterPro" id="IPR013815">
    <property type="entry name" value="ATP_grasp_subdomain_1"/>
</dbReference>
<dbReference type="AlphaFoldDB" id="A0A0F8SLU8"/>
<dbReference type="EMBL" id="JJQO01000075">
    <property type="protein sequence ID" value="KKH67696.1"/>
    <property type="molecule type" value="Genomic_DNA"/>
</dbReference>
<dbReference type="Proteomes" id="UP000033864">
    <property type="component" value="Unassembled WGS sequence"/>
</dbReference>
<evidence type="ECO:0000259" key="5">
    <source>
        <dbReference type="PROSITE" id="PS50975"/>
    </source>
</evidence>
<evidence type="ECO:0000313" key="21">
    <source>
        <dbReference type="EMBL" id="KKI05534.1"/>
    </source>
</evidence>